<dbReference type="eggNOG" id="ENOG502RY48">
    <property type="taxonomic scope" value="Eukaryota"/>
</dbReference>
<feature type="transmembrane region" description="Helical" evidence="2">
    <location>
        <begin position="405"/>
        <end position="432"/>
    </location>
</feature>
<dbReference type="OrthoDB" id="1378449at2759"/>
<evidence type="ECO:0000256" key="1">
    <source>
        <dbReference type="SAM" id="MobiDB-lite"/>
    </source>
</evidence>
<dbReference type="PANTHER" id="PTHR31170:SF9">
    <property type="entry name" value="PROTEIN, PUTATIVE (DUF247)-RELATED"/>
    <property type="match status" value="1"/>
</dbReference>
<dbReference type="EMBL" id="EQ973791">
    <property type="protein sequence ID" value="EEF46990.1"/>
    <property type="molecule type" value="Genomic_DNA"/>
</dbReference>
<keyword evidence="2" id="KW-1133">Transmembrane helix</keyword>
<dbReference type="AlphaFoldDB" id="B9RP72"/>
<dbReference type="InParanoid" id="B9RP72"/>
<keyword evidence="4" id="KW-1185">Reference proteome</keyword>
<sequence>MDGSGNGPIPLKTEAEESSSTEFDEFVKNISKMLEHLEPPLSSNCCIYRVPPRLRKVNEEAYTPQVISIGPFHHGDPRLQTMEKHKLRYLRKFLERTKTSLRSFVQDIKQKEDSIRSCYAETIELGSNEFVKMILTDSTFIIEHFLRKYFPDLQDEHDRTVCKPWRQGDIKNDLILLENQLPLFVIKDLYELAFSSFQNKCPSFLELAFHFFKSFNNQGKSPQEGAKHFTDMLRSFLLPWCKSSEPTDDDKMLYIHSATELQGAGVKFKVSSTKCLLRLQFTDQVLEIPRFRIHSRTESILRNLMALEQCLYPCNTYICDYIFLMDCLINTENDVDLLIDKKIIVNGLGNSSEVATLLNNLCKHITLCEGCFFYSKISEELNNYYEVLWHSWNATFIRDYFGNPWLTASTIAAVVLLILTLVQTIFSIISLYM</sequence>
<reference evidence="4" key="1">
    <citation type="journal article" date="2010" name="Nat. Biotechnol.">
        <title>Draft genome sequence of the oilseed species Ricinus communis.</title>
        <authorList>
            <person name="Chan A.P."/>
            <person name="Crabtree J."/>
            <person name="Zhao Q."/>
            <person name="Lorenzi H."/>
            <person name="Orvis J."/>
            <person name="Puiu D."/>
            <person name="Melake-Berhan A."/>
            <person name="Jones K.M."/>
            <person name="Redman J."/>
            <person name="Chen G."/>
            <person name="Cahoon E.B."/>
            <person name="Gedil M."/>
            <person name="Stanke M."/>
            <person name="Haas B.J."/>
            <person name="Wortman J.R."/>
            <person name="Fraser-Liggett C.M."/>
            <person name="Ravel J."/>
            <person name="Rabinowicz P.D."/>
        </authorList>
    </citation>
    <scope>NUCLEOTIDE SEQUENCE [LARGE SCALE GENOMIC DNA]</scope>
    <source>
        <strain evidence="4">cv. Hale</strain>
    </source>
</reference>
<dbReference type="STRING" id="3988.B9RP72"/>
<evidence type="ECO:0000256" key="2">
    <source>
        <dbReference type="SAM" id="Phobius"/>
    </source>
</evidence>
<dbReference type="InterPro" id="IPR004158">
    <property type="entry name" value="DUF247_pln"/>
</dbReference>
<organism evidence="3 4">
    <name type="scientific">Ricinus communis</name>
    <name type="common">Castor bean</name>
    <dbReference type="NCBI Taxonomy" id="3988"/>
    <lineage>
        <taxon>Eukaryota</taxon>
        <taxon>Viridiplantae</taxon>
        <taxon>Streptophyta</taxon>
        <taxon>Embryophyta</taxon>
        <taxon>Tracheophyta</taxon>
        <taxon>Spermatophyta</taxon>
        <taxon>Magnoliopsida</taxon>
        <taxon>eudicotyledons</taxon>
        <taxon>Gunneridae</taxon>
        <taxon>Pentapetalae</taxon>
        <taxon>rosids</taxon>
        <taxon>fabids</taxon>
        <taxon>Malpighiales</taxon>
        <taxon>Euphorbiaceae</taxon>
        <taxon>Acalyphoideae</taxon>
        <taxon>Acalypheae</taxon>
        <taxon>Ricinus</taxon>
    </lineage>
</organism>
<gene>
    <name evidence="3" type="ORF">RCOM_0924580</name>
</gene>
<evidence type="ECO:0000313" key="4">
    <source>
        <dbReference type="Proteomes" id="UP000008311"/>
    </source>
</evidence>
<dbReference type="PANTHER" id="PTHR31170">
    <property type="entry name" value="BNAC04G53230D PROTEIN"/>
    <property type="match status" value="1"/>
</dbReference>
<dbReference type="KEGG" id="rcu:8259479"/>
<evidence type="ECO:0000313" key="3">
    <source>
        <dbReference type="EMBL" id="EEF46990.1"/>
    </source>
</evidence>
<protein>
    <recommendedName>
        <fullName evidence="5">DUF247 domain-containing protein</fullName>
    </recommendedName>
</protein>
<dbReference type="Pfam" id="PF03140">
    <property type="entry name" value="DUF247"/>
    <property type="match status" value="1"/>
</dbReference>
<name>B9RP72_RICCO</name>
<proteinExistence type="predicted"/>
<dbReference type="OMA" id="CFAYERM"/>
<evidence type="ECO:0008006" key="5">
    <source>
        <dbReference type="Google" id="ProtNLM"/>
    </source>
</evidence>
<feature type="region of interest" description="Disordered" evidence="1">
    <location>
        <begin position="1"/>
        <end position="20"/>
    </location>
</feature>
<accession>B9RP72</accession>
<keyword evidence="2" id="KW-0472">Membrane</keyword>
<dbReference type="Proteomes" id="UP000008311">
    <property type="component" value="Unassembled WGS sequence"/>
</dbReference>
<keyword evidence="2" id="KW-0812">Transmembrane</keyword>